<dbReference type="EMBL" id="CACRYJ010000016">
    <property type="protein sequence ID" value="VZO35740.1"/>
    <property type="molecule type" value="Genomic_DNA"/>
</dbReference>
<evidence type="ECO:0000313" key="2">
    <source>
        <dbReference type="EMBL" id="VZO35740.1"/>
    </source>
</evidence>
<dbReference type="PANTHER" id="PTHR43190:SF3">
    <property type="entry name" value="N-ACETYL-D-GLUCOSAMINE KINASE"/>
    <property type="match status" value="1"/>
</dbReference>
<dbReference type="AlphaFoldDB" id="A0A7M4DFP7"/>
<name>A0A7M4DFP7_9MICO</name>
<organism evidence="2 3">
    <name type="scientific">Occultella aeris</name>
    <dbReference type="NCBI Taxonomy" id="2761496"/>
    <lineage>
        <taxon>Bacteria</taxon>
        <taxon>Bacillati</taxon>
        <taxon>Actinomycetota</taxon>
        <taxon>Actinomycetes</taxon>
        <taxon>Micrococcales</taxon>
        <taxon>Ruaniaceae</taxon>
        <taxon>Occultella</taxon>
    </lineage>
</organism>
<dbReference type="InterPro" id="IPR002731">
    <property type="entry name" value="ATPase_BadF"/>
</dbReference>
<dbReference type="RefSeq" id="WP_156739744.1">
    <property type="nucleotide sequence ID" value="NZ_CACRYJ010000016.1"/>
</dbReference>
<feature type="domain" description="ATPase BadF/BadG/BcrA/BcrD type" evidence="1">
    <location>
        <begin position="13"/>
        <end position="309"/>
    </location>
</feature>
<sequence>MRPAGPDRFVIAVDSGGTHTRVACLNLDGAVLSTAVGPGGSPLHNDDAAENVARTLTMAMGSAGLDPELALALGAGSSGFSRAGSNQGDGRNDWAQEYYAIPGLGCPRTIVNDAVIAHRGALVGGPGIVVVAGTGSMILAITEDDSEIESGQFEHYAGGARHLVFDVMRRLLSETDPLETDPLVPQILEYWRAADLSDLRRIVLELGNIDRNVRKRRYGDLAPTVTAAADESALADAALRSLASKTADGVAVLAPLIGTRPVPVAVSGSLAGDPAFVGRLGDALGASRGVPTRLVAPVMDPLGGAALIAYELAGIDRSRQLIERLTTALAFSG</sequence>
<evidence type="ECO:0000313" key="3">
    <source>
        <dbReference type="Proteomes" id="UP000419743"/>
    </source>
</evidence>
<dbReference type="InterPro" id="IPR052519">
    <property type="entry name" value="Euk-type_GlcNAc_Kinase"/>
</dbReference>
<dbReference type="PANTHER" id="PTHR43190">
    <property type="entry name" value="N-ACETYL-D-GLUCOSAMINE KINASE"/>
    <property type="match status" value="1"/>
</dbReference>
<dbReference type="Pfam" id="PF01869">
    <property type="entry name" value="BcrAD_BadFG"/>
    <property type="match status" value="1"/>
</dbReference>
<dbReference type="InterPro" id="IPR043129">
    <property type="entry name" value="ATPase_NBD"/>
</dbReference>
<dbReference type="Proteomes" id="UP000419743">
    <property type="component" value="Unassembled WGS sequence"/>
</dbReference>
<dbReference type="SUPFAM" id="SSF53067">
    <property type="entry name" value="Actin-like ATPase domain"/>
    <property type="match status" value="2"/>
</dbReference>
<gene>
    <name evidence="2" type="ORF">HALOF300_00938</name>
</gene>
<proteinExistence type="predicted"/>
<keyword evidence="3" id="KW-1185">Reference proteome</keyword>
<accession>A0A7M4DFP7</accession>
<reference evidence="2 3" key="1">
    <citation type="submission" date="2019-11" db="EMBL/GenBank/DDBJ databases">
        <authorList>
            <person name="Criscuolo A."/>
        </authorList>
    </citation>
    <scope>NUCLEOTIDE SEQUENCE [LARGE SCALE GENOMIC DNA]</scope>
    <source>
        <strain evidence="2">CIP111667</strain>
    </source>
</reference>
<comment type="caution">
    <text evidence="2">The sequence shown here is derived from an EMBL/GenBank/DDBJ whole genome shotgun (WGS) entry which is preliminary data.</text>
</comment>
<dbReference type="Gene3D" id="3.30.420.40">
    <property type="match status" value="2"/>
</dbReference>
<evidence type="ECO:0000259" key="1">
    <source>
        <dbReference type="Pfam" id="PF01869"/>
    </source>
</evidence>
<protein>
    <submittedName>
        <fullName evidence="2">BadF/BadG/BcrA/BcrD ATPase family protein</fullName>
    </submittedName>
</protein>